<proteinExistence type="predicted"/>
<organism evidence="3 4">
    <name type="scientific">Bemisia tabaci</name>
    <name type="common">Sweetpotato whitefly</name>
    <name type="synonym">Aleurodes tabaci</name>
    <dbReference type="NCBI Taxonomy" id="7038"/>
    <lineage>
        <taxon>Eukaryota</taxon>
        <taxon>Metazoa</taxon>
        <taxon>Ecdysozoa</taxon>
        <taxon>Arthropoda</taxon>
        <taxon>Hexapoda</taxon>
        <taxon>Insecta</taxon>
        <taxon>Pterygota</taxon>
        <taxon>Neoptera</taxon>
        <taxon>Paraneoptera</taxon>
        <taxon>Hemiptera</taxon>
        <taxon>Sternorrhyncha</taxon>
        <taxon>Aleyrodoidea</taxon>
        <taxon>Aleyrodidae</taxon>
        <taxon>Aleyrodinae</taxon>
        <taxon>Bemisia</taxon>
    </lineage>
</organism>
<accession>A0A9P0F9L9</accession>
<feature type="coiled-coil region" evidence="1">
    <location>
        <begin position="726"/>
        <end position="817"/>
    </location>
</feature>
<gene>
    <name evidence="3" type="ORF">BEMITA_LOCUS13477</name>
</gene>
<dbReference type="InterPro" id="IPR038830">
    <property type="entry name" value="CCDC186"/>
</dbReference>
<dbReference type="PANTHER" id="PTHR18911:SF5">
    <property type="entry name" value="COILED-COIL DOMAIN-CONTAINING PROTEIN 186"/>
    <property type="match status" value="1"/>
</dbReference>
<dbReference type="PANTHER" id="PTHR18911">
    <property type="entry name" value="CTCL TUMOR ANTIGEN HD-CL-01"/>
    <property type="match status" value="1"/>
</dbReference>
<dbReference type="Proteomes" id="UP001152759">
    <property type="component" value="Chromosome 9"/>
</dbReference>
<feature type="region of interest" description="Disordered" evidence="2">
    <location>
        <begin position="894"/>
        <end position="923"/>
    </location>
</feature>
<dbReference type="EMBL" id="OU963870">
    <property type="protein sequence ID" value="CAH0395267.1"/>
    <property type="molecule type" value="Genomic_DNA"/>
</dbReference>
<feature type="region of interest" description="Disordered" evidence="2">
    <location>
        <begin position="1172"/>
        <end position="1191"/>
    </location>
</feature>
<evidence type="ECO:0000256" key="2">
    <source>
        <dbReference type="SAM" id="MobiDB-lite"/>
    </source>
</evidence>
<name>A0A9P0F9L9_BEMTA</name>
<keyword evidence="1" id="KW-0175">Coiled coil</keyword>
<dbReference type="GO" id="GO:0099518">
    <property type="term" value="P:vesicle cytoskeletal trafficking"/>
    <property type="evidence" value="ECO:0007669"/>
    <property type="project" value="TreeGrafter"/>
</dbReference>
<feature type="compositionally biased region" description="Basic and acidic residues" evidence="2">
    <location>
        <begin position="908"/>
        <end position="923"/>
    </location>
</feature>
<feature type="region of interest" description="Disordered" evidence="2">
    <location>
        <begin position="429"/>
        <end position="465"/>
    </location>
</feature>
<feature type="compositionally biased region" description="Polar residues" evidence="2">
    <location>
        <begin position="453"/>
        <end position="463"/>
    </location>
</feature>
<dbReference type="GO" id="GO:0005802">
    <property type="term" value="C:trans-Golgi network"/>
    <property type="evidence" value="ECO:0007669"/>
    <property type="project" value="TreeGrafter"/>
</dbReference>
<evidence type="ECO:0000256" key="1">
    <source>
        <dbReference type="SAM" id="Coils"/>
    </source>
</evidence>
<evidence type="ECO:0000313" key="4">
    <source>
        <dbReference type="Proteomes" id="UP001152759"/>
    </source>
</evidence>
<feature type="coiled-coil region" evidence="1">
    <location>
        <begin position="986"/>
        <end position="1041"/>
    </location>
</feature>
<reference evidence="3" key="1">
    <citation type="submission" date="2021-12" db="EMBL/GenBank/DDBJ databases">
        <authorList>
            <person name="King R."/>
        </authorList>
    </citation>
    <scope>NUCLEOTIDE SEQUENCE</scope>
</reference>
<protein>
    <submittedName>
        <fullName evidence="3">Uncharacterized protein</fullName>
    </submittedName>
</protein>
<sequence length="1304" mass="147066">MAIQNSLIIFAKNVDSIWARTMSTRLSANIKLFWPITESGYLQEDNEPEDRCVFPERIIKQSFTEMLDAASEYEGVSSQKVCSITPSRTQADFGQGANPSAYILPVSAVVPCLSFFVRCPLFGGASKLNLVCHQRTHEMLFQNVRVLKSLKFSLFYFLGGFIRFSLQREVEHKQFLVMFKVMGKENLNSQINWEALLASGVPISFDFNVMDHVPDGNYTYVLVDTSDSFLLQNFPQDPPHQDPVVELNKTSSSALPVQDSIFQDPVVDLTKPTSSSLTLQELIFQDPLVEHVSLMAFRHALNTSSTGNHAKTDARVKHTLSNKAETDRIRGKRNGNSRQHCKAQRCWSSGKSCYYKQLFPSPTPSNREPLNPPRASMIICSSAIALGDNFALMNVNAPVSVEKIVQNDGGVFEFTEDGQHHPFLNGVIDSPTGGAKKSLSQQTCGEAADDSNENSPRSTSIENGSLCKLTKDNPISIPKNLELGRSVCSFSEETGEMLTISTEQNGVDECMKSDTECLEKKLDSNVPYADLNSVNYKNSINLPALIDTTSSLSSTLTRMVSETVNSAVCESPGVHKIPMLNNSDALIEATAQSSENVKTALTLNNFNNSINDLVLESHNPKEYMDVTDELNLLLRHSEGDVMLNEQKNASSSEGEGENSTGSNRADEIDLNNAQAENSVLNLSPVKNSEGLRRTLEDLSELDQDPQKQQTVGEPHDEINSMNIQDYANLKVECSHYKSENEQLQHRLSILESELNSFKAQQSQLLSTIEQQEKQINQINENAKRQQEVDAKSYEKFKQELEMQNEKLKKEWETMKHEKELSVMKYAKGEMDVIKLREKSEAFQKKLLEVTKERDNAHANMKQLISDKAKYSQMYDNKCSEVRVAHNEIEQLKSDLNSNNNKLKKTQNKLKEEQESHKETQSKLDEVTSTIESAKKEAEQVKLEAEASIKKFKVSQENRAFVLVISFLLQHLQAIGDVALLSVVCSIEKEKLELEVKLSTMQQLMDKEVQENVELESKLSELRTVKQELEEEKKKTASLETEAITLRTSNEELLIDMESCRKREAEMLDFTERLTAQNVKLQSDFSALKAKVRKLEIEQSKVNEIKAELEDVKSQRSEESKILSHQIEEHTQRYEEISKQLAEQKSENVVLRRKNAATIRELTRELQQLKKQLTEHSDGGGSGSNSLCQDSRASSCTSLTDTSQALSSNPGSIRMEPDKQTLIERIVELQRRNAQYLEKIEFLEEHNKEMTEELKKKSKIVQNFMLREPVGALSSNSMDTNKENMDTLGEEIARLRSEQTKEGKS</sequence>
<feature type="coiled-coil region" evidence="1">
    <location>
        <begin position="1218"/>
        <end position="1297"/>
    </location>
</feature>
<evidence type="ECO:0000313" key="3">
    <source>
        <dbReference type="EMBL" id="CAH0395267.1"/>
    </source>
</evidence>
<keyword evidence="4" id="KW-1185">Reference proteome</keyword>
<feature type="region of interest" description="Disordered" evidence="2">
    <location>
        <begin position="697"/>
        <end position="716"/>
    </location>
</feature>
<dbReference type="GO" id="GO:0031267">
    <property type="term" value="F:small GTPase binding"/>
    <property type="evidence" value="ECO:0007669"/>
    <property type="project" value="TreeGrafter"/>
</dbReference>